<reference evidence="2 3" key="1">
    <citation type="submission" date="2018-06" db="EMBL/GenBank/DDBJ databases">
        <authorList>
            <consortium name="Pathogen Informatics"/>
            <person name="Doyle S."/>
        </authorList>
    </citation>
    <scope>NUCLEOTIDE SEQUENCE [LARGE SCALE GENOMIC DNA]</scope>
    <source>
        <strain evidence="2 3">NCTC13184</strain>
    </source>
</reference>
<dbReference type="EMBL" id="UGRU01000001">
    <property type="protein sequence ID" value="SUA45209.1"/>
    <property type="molecule type" value="Genomic_DNA"/>
</dbReference>
<feature type="compositionally biased region" description="Low complexity" evidence="1">
    <location>
        <begin position="22"/>
        <end position="44"/>
    </location>
</feature>
<protein>
    <submittedName>
        <fullName evidence="2">Uncharacterized protein</fullName>
    </submittedName>
</protein>
<gene>
    <name evidence="2" type="ORF">NCTC13184_03731</name>
</gene>
<organism evidence="2 3">
    <name type="scientific">Nocardia africana</name>
    <dbReference type="NCBI Taxonomy" id="134964"/>
    <lineage>
        <taxon>Bacteria</taxon>
        <taxon>Bacillati</taxon>
        <taxon>Actinomycetota</taxon>
        <taxon>Actinomycetes</taxon>
        <taxon>Mycobacteriales</taxon>
        <taxon>Nocardiaceae</taxon>
        <taxon>Nocardia</taxon>
    </lineage>
</organism>
<feature type="region of interest" description="Disordered" evidence="1">
    <location>
        <begin position="15"/>
        <end position="70"/>
    </location>
</feature>
<name>A0A378WVL0_9NOCA</name>
<proteinExistence type="predicted"/>
<evidence type="ECO:0000313" key="2">
    <source>
        <dbReference type="EMBL" id="SUA45209.1"/>
    </source>
</evidence>
<dbReference type="AlphaFoldDB" id="A0A378WVL0"/>
<sequence length="102" mass="10825">MARWRAGRCCRLATSARRSDSRATTTAAGSSAAAASRLSGSGSSHETSPGARYLGGWSDSLAGPPRPDGRTRVWRDVLAVRQTLVAIVYSHDRTDARPSNPL</sequence>
<evidence type="ECO:0000256" key="1">
    <source>
        <dbReference type="SAM" id="MobiDB-lite"/>
    </source>
</evidence>
<evidence type="ECO:0000313" key="3">
    <source>
        <dbReference type="Proteomes" id="UP000255082"/>
    </source>
</evidence>
<accession>A0A378WVL0</accession>
<dbReference type="Proteomes" id="UP000255082">
    <property type="component" value="Unassembled WGS sequence"/>
</dbReference>